<protein>
    <submittedName>
        <fullName evidence="2">Polysaccharide lyase</fullName>
    </submittedName>
</protein>
<dbReference type="RefSeq" id="WP_329493941.1">
    <property type="nucleotide sequence ID" value="NZ_CP108460.1"/>
</dbReference>
<dbReference type="Pfam" id="PF14099">
    <property type="entry name" value="Polysacc_lyase"/>
    <property type="match status" value="1"/>
</dbReference>
<sequence length="314" mass="33620">MALALALGVGLTVSACQGKGHRDHDAATPGGPSVASPAPAGSSSPASAPAAGVFYEGFEQVADNGWKVGVNDLSDGDRQQPLSQLAQRPSSALRQATSPVRDGQHALQATVPHELGSFRSEVARPSVPMGSENWYGFSIYLPQTWQVDQQGTILAQWHAQIGQDVKNQDDDVKNNPPVAVSVKGNQWMLELHWNSQGAASEGPGSGNRAYTLGAIRTGVWCDFVLHATWSPTGNGLIQLWQDGRQAVDYTGPTEYNNKQGPYFKIGIYRPGWKTKNATQYAQDTATTGPITVYDDAVRIAQGPATYQDVAPNRH</sequence>
<dbReference type="InterPro" id="IPR025975">
    <property type="entry name" value="Polysacc_lyase"/>
</dbReference>
<proteinExistence type="predicted"/>
<keyword evidence="3" id="KW-1185">Reference proteome</keyword>
<keyword evidence="2" id="KW-0456">Lyase</keyword>
<feature type="compositionally biased region" description="Low complexity" evidence="1">
    <location>
        <begin position="27"/>
        <end position="47"/>
    </location>
</feature>
<gene>
    <name evidence="2" type="ORF">OG469_33405</name>
</gene>
<dbReference type="EMBL" id="CP108482">
    <property type="protein sequence ID" value="WUS59964.1"/>
    <property type="molecule type" value="Genomic_DNA"/>
</dbReference>
<name>A0ABZ1WGQ0_9ACTN</name>
<feature type="region of interest" description="Disordered" evidence="1">
    <location>
        <begin position="19"/>
        <end position="47"/>
    </location>
</feature>
<organism evidence="2 3">
    <name type="scientific">Kitasatospora herbaricolor</name>
    <dbReference type="NCBI Taxonomy" id="68217"/>
    <lineage>
        <taxon>Bacteria</taxon>
        <taxon>Bacillati</taxon>
        <taxon>Actinomycetota</taxon>
        <taxon>Actinomycetes</taxon>
        <taxon>Kitasatosporales</taxon>
        <taxon>Streptomycetaceae</taxon>
        <taxon>Kitasatospora</taxon>
    </lineage>
</organism>
<reference evidence="2 3" key="1">
    <citation type="submission" date="2022-10" db="EMBL/GenBank/DDBJ databases">
        <title>The complete genomes of actinobacterial strains from the NBC collection.</title>
        <authorList>
            <person name="Joergensen T.S."/>
            <person name="Alvarez Arevalo M."/>
            <person name="Sterndorff E.B."/>
            <person name="Faurdal D."/>
            <person name="Vuksanovic O."/>
            <person name="Mourched A.-S."/>
            <person name="Charusanti P."/>
            <person name="Shaw S."/>
            <person name="Blin K."/>
            <person name="Weber T."/>
        </authorList>
    </citation>
    <scope>NUCLEOTIDE SEQUENCE [LARGE SCALE GENOMIC DNA]</scope>
    <source>
        <strain evidence="2 3">NBC_01247</strain>
    </source>
</reference>
<dbReference type="Gene3D" id="2.60.120.200">
    <property type="match status" value="1"/>
</dbReference>
<dbReference type="GO" id="GO:0016829">
    <property type="term" value="F:lyase activity"/>
    <property type="evidence" value="ECO:0007669"/>
    <property type="project" value="UniProtKB-KW"/>
</dbReference>
<dbReference type="Proteomes" id="UP001432014">
    <property type="component" value="Chromosome"/>
</dbReference>
<accession>A0ABZ1WGQ0</accession>
<evidence type="ECO:0000313" key="3">
    <source>
        <dbReference type="Proteomes" id="UP001432014"/>
    </source>
</evidence>
<evidence type="ECO:0000313" key="2">
    <source>
        <dbReference type="EMBL" id="WUS59964.1"/>
    </source>
</evidence>
<feature type="region of interest" description="Disordered" evidence="1">
    <location>
        <begin position="71"/>
        <end position="91"/>
    </location>
</feature>
<feature type="compositionally biased region" description="Polar residues" evidence="1">
    <location>
        <begin position="80"/>
        <end position="91"/>
    </location>
</feature>
<evidence type="ECO:0000256" key="1">
    <source>
        <dbReference type="SAM" id="MobiDB-lite"/>
    </source>
</evidence>